<dbReference type="RefSeq" id="WP_056722983.1">
    <property type="nucleotide sequence ID" value="NZ_CP178857.1"/>
</dbReference>
<evidence type="ECO:0008006" key="3">
    <source>
        <dbReference type="Google" id="ProtNLM"/>
    </source>
</evidence>
<name>A0ABW9HGR4_9PSED</name>
<organism evidence="1 2">
    <name type="scientific">Pseudomonas monachiensis</name>
    <dbReference type="NCBI Taxonomy" id="3060212"/>
    <lineage>
        <taxon>Bacteria</taxon>
        <taxon>Pseudomonadati</taxon>
        <taxon>Pseudomonadota</taxon>
        <taxon>Gammaproteobacteria</taxon>
        <taxon>Pseudomonadales</taxon>
        <taxon>Pseudomonadaceae</taxon>
        <taxon>Pseudomonas</taxon>
    </lineage>
</organism>
<dbReference type="EMBL" id="JBJVNW010000018">
    <property type="protein sequence ID" value="MFM9520512.1"/>
    <property type="molecule type" value="Genomic_DNA"/>
</dbReference>
<evidence type="ECO:0000313" key="1">
    <source>
        <dbReference type="EMBL" id="MFM9520512.1"/>
    </source>
</evidence>
<evidence type="ECO:0000313" key="2">
    <source>
        <dbReference type="Proteomes" id="UP001631987"/>
    </source>
</evidence>
<dbReference type="Proteomes" id="UP001631987">
    <property type="component" value="Unassembled WGS sequence"/>
</dbReference>
<protein>
    <recommendedName>
        <fullName evidence="3">DUF1902 domain-containing protein</fullName>
    </recommendedName>
</protein>
<proteinExistence type="predicted"/>
<gene>
    <name evidence="1" type="ORF">ACKKH4_25115</name>
</gene>
<comment type="caution">
    <text evidence="1">The sequence shown here is derived from an EMBL/GenBank/DDBJ whole genome shotgun (WGS) entry which is preliminary data.</text>
</comment>
<accession>A0ABW9HGR4</accession>
<keyword evidence="2" id="KW-1185">Reference proteome</keyword>
<sequence>MNIDITEQRVPHCWVVHLDALEVNFNSQEAASSFVGQLKARIEAPHVWPVTVRSAASCRTVPAREQEVRFDLVE</sequence>
<reference evidence="1 2" key="1">
    <citation type="submission" date="2024-12" db="EMBL/GenBank/DDBJ databases">
        <title>Pseudomonas species isolated from Lotus nodules promote plant growth.</title>
        <authorList>
            <person name="Yu Y.-H."/>
            <person name="Kurtenbach J."/>
            <person name="Crosbie D."/>
            <person name="Brachmann A."/>
            <person name="Marin M."/>
        </authorList>
    </citation>
    <scope>NUCLEOTIDE SEQUENCE [LARGE SCALE GENOMIC DNA]</scope>
    <source>
        <strain evidence="1 2">PLb12A</strain>
    </source>
</reference>